<keyword evidence="5 8" id="KW-1133">Transmembrane helix</keyword>
<keyword evidence="6 8" id="KW-0472">Membrane</keyword>
<evidence type="ECO:0000256" key="4">
    <source>
        <dbReference type="ARBA" id="ARBA00022692"/>
    </source>
</evidence>
<evidence type="ECO:0000256" key="1">
    <source>
        <dbReference type="ARBA" id="ARBA00004162"/>
    </source>
</evidence>
<proteinExistence type="inferred from homology"/>
<accession>A0A6P1M9I4</accession>
<protein>
    <submittedName>
        <fullName evidence="9">Biopolymer transporter ExbD</fullName>
    </submittedName>
</protein>
<evidence type="ECO:0000313" key="10">
    <source>
        <dbReference type="Proteomes" id="UP000464954"/>
    </source>
</evidence>
<name>A0A6P1M9I4_9BACT</name>
<dbReference type="GO" id="GO:0022857">
    <property type="term" value="F:transmembrane transporter activity"/>
    <property type="evidence" value="ECO:0007669"/>
    <property type="project" value="InterPro"/>
</dbReference>
<organism evidence="9 10">
    <name type="scientific">Tichowtungia aerotolerans</name>
    <dbReference type="NCBI Taxonomy" id="2697043"/>
    <lineage>
        <taxon>Bacteria</taxon>
        <taxon>Pseudomonadati</taxon>
        <taxon>Kiritimatiellota</taxon>
        <taxon>Tichowtungiia</taxon>
        <taxon>Tichowtungiales</taxon>
        <taxon>Tichowtungiaceae</taxon>
        <taxon>Tichowtungia</taxon>
    </lineage>
</organism>
<keyword evidence="7" id="KW-0813">Transport</keyword>
<sequence>MGRRKTSLVALKEISEINMTPLMDLTFILLITFIITFPLIEQGIPVNLPKGKAADLDNPDTRSITIDAVGTLFLDDEIILKEDLAGEMQRTGQLMPDTTVYVRADQSVEYGRVAEVVKMLYDAKVTRMALVTEAEN</sequence>
<dbReference type="Proteomes" id="UP000464954">
    <property type="component" value="Chromosome"/>
</dbReference>
<dbReference type="InterPro" id="IPR003400">
    <property type="entry name" value="ExbD"/>
</dbReference>
<dbReference type="PANTHER" id="PTHR30558:SF7">
    <property type="entry name" value="TOL-PAL SYSTEM PROTEIN TOLR"/>
    <property type="match status" value="1"/>
</dbReference>
<keyword evidence="4 7" id="KW-0812">Transmembrane</keyword>
<gene>
    <name evidence="9" type="ORF">GT409_07080</name>
</gene>
<evidence type="ECO:0000256" key="6">
    <source>
        <dbReference type="ARBA" id="ARBA00023136"/>
    </source>
</evidence>
<dbReference type="Pfam" id="PF02472">
    <property type="entry name" value="ExbD"/>
    <property type="match status" value="1"/>
</dbReference>
<comment type="subcellular location">
    <subcellularLocation>
        <location evidence="1">Cell membrane</location>
        <topology evidence="1">Single-pass membrane protein</topology>
    </subcellularLocation>
    <subcellularLocation>
        <location evidence="7">Cell membrane</location>
        <topology evidence="7">Single-pass type II membrane protein</topology>
    </subcellularLocation>
</comment>
<dbReference type="Gene3D" id="3.30.420.270">
    <property type="match status" value="1"/>
</dbReference>
<keyword evidence="3" id="KW-1003">Cell membrane</keyword>
<dbReference type="RefSeq" id="WP_160628349.1">
    <property type="nucleotide sequence ID" value="NZ_CP047593.1"/>
</dbReference>
<evidence type="ECO:0000313" key="9">
    <source>
        <dbReference type="EMBL" id="QHI69224.1"/>
    </source>
</evidence>
<dbReference type="GO" id="GO:0005886">
    <property type="term" value="C:plasma membrane"/>
    <property type="evidence" value="ECO:0007669"/>
    <property type="project" value="UniProtKB-SubCell"/>
</dbReference>
<dbReference type="GO" id="GO:0015031">
    <property type="term" value="P:protein transport"/>
    <property type="evidence" value="ECO:0007669"/>
    <property type="project" value="UniProtKB-KW"/>
</dbReference>
<evidence type="ECO:0000256" key="3">
    <source>
        <dbReference type="ARBA" id="ARBA00022475"/>
    </source>
</evidence>
<dbReference type="EMBL" id="CP047593">
    <property type="protein sequence ID" value="QHI69224.1"/>
    <property type="molecule type" value="Genomic_DNA"/>
</dbReference>
<feature type="transmembrane region" description="Helical" evidence="8">
    <location>
        <begin position="21"/>
        <end position="40"/>
    </location>
</feature>
<keyword evidence="7" id="KW-0653">Protein transport</keyword>
<evidence type="ECO:0000256" key="2">
    <source>
        <dbReference type="ARBA" id="ARBA00005811"/>
    </source>
</evidence>
<dbReference type="KEGG" id="taer:GT409_07080"/>
<comment type="similarity">
    <text evidence="2 7">Belongs to the ExbD/TolR family.</text>
</comment>
<dbReference type="AlphaFoldDB" id="A0A6P1M9I4"/>
<keyword evidence="10" id="KW-1185">Reference proteome</keyword>
<evidence type="ECO:0000256" key="8">
    <source>
        <dbReference type="SAM" id="Phobius"/>
    </source>
</evidence>
<reference evidence="9 10" key="1">
    <citation type="submission" date="2020-01" db="EMBL/GenBank/DDBJ databases">
        <title>Ponticoccus aerotolerans gen. nov., sp. nov., an anaerobic bacterium and proposal of Ponticoccusceae fam. nov., Ponticoccusles ord. nov. and Ponticoccuse classis nov. in the phylum Kiritimatiellaeota.</title>
        <authorList>
            <person name="Zhou L.Y."/>
            <person name="Du Z.J."/>
        </authorList>
    </citation>
    <scope>NUCLEOTIDE SEQUENCE [LARGE SCALE GENOMIC DNA]</scope>
    <source>
        <strain evidence="9 10">S-5007</strain>
    </source>
</reference>
<evidence type="ECO:0000256" key="7">
    <source>
        <dbReference type="RuleBase" id="RU003879"/>
    </source>
</evidence>
<evidence type="ECO:0000256" key="5">
    <source>
        <dbReference type="ARBA" id="ARBA00022989"/>
    </source>
</evidence>
<dbReference type="PANTHER" id="PTHR30558">
    <property type="entry name" value="EXBD MEMBRANE COMPONENT OF PMF-DRIVEN MACROMOLECULE IMPORT SYSTEM"/>
    <property type="match status" value="1"/>
</dbReference>